<evidence type="ECO:0000256" key="2">
    <source>
        <dbReference type="ARBA" id="ARBA00022801"/>
    </source>
</evidence>
<dbReference type="Gene3D" id="3.40.50.300">
    <property type="entry name" value="P-loop containing nucleotide triphosphate hydrolases"/>
    <property type="match status" value="2"/>
</dbReference>
<dbReference type="GO" id="GO:0006260">
    <property type="term" value="P:DNA replication"/>
    <property type="evidence" value="ECO:0007669"/>
    <property type="project" value="InterPro"/>
</dbReference>
<dbReference type="InterPro" id="IPR014001">
    <property type="entry name" value="Helicase_ATP-bd"/>
</dbReference>
<feature type="domain" description="Helicase ATP-binding" evidence="5">
    <location>
        <begin position="30"/>
        <end position="198"/>
    </location>
</feature>
<dbReference type="PROSITE" id="PS51192">
    <property type="entry name" value="HELICASE_ATP_BIND_1"/>
    <property type="match status" value="1"/>
</dbReference>
<dbReference type="GO" id="GO:0000724">
    <property type="term" value="P:double-strand break repair via homologous recombination"/>
    <property type="evidence" value="ECO:0007669"/>
    <property type="project" value="TreeGrafter"/>
</dbReference>
<keyword evidence="2" id="KW-0378">Hydrolase</keyword>
<dbReference type="GO" id="GO:0009378">
    <property type="term" value="F:four-way junction helicase activity"/>
    <property type="evidence" value="ECO:0007669"/>
    <property type="project" value="TreeGrafter"/>
</dbReference>
<evidence type="ECO:0000259" key="5">
    <source>
        <dbReference type="PROSITE" id="PS51192"/>
    </source>
</evidence>
<dbReference type="Pfam" id="PF09382">
    <property type="entry name" value="RQC"/>
    <property type="match status" value="1"/>
</dbReference>
<evidence type="ECO:0000256" key="4">
    <source>
        <dbReference type="ARBA" id="ARBA00022840"/>
    </source>
</evidence>
<dbReference type="InterPro" id="IPR027417">
    <property type="entry name" value="P-loop_NTPase"/>
</dbReference>
<protein>
    <submittedName>
        <fullName evidence="7">DEAD/SNF2-like helicase</fullName>
    </submittedName>
</protein>
<accession>A0A1V0SBK0</accession>
<keyword evidence="3 7" id="KW-0347">Helicase</keyword>
<feature type="domain" description="Helicase C-terminal" evidence="6">
    <location>
        <begin position="223"/>
        <end position="372"/>
    </location>
</feature>
<evidence type="ECO:0000256" key="3">
    <source>
        <dbReference type="ARBA" id="ARBA00022806"/>
    </source>
</evidence>
<dbReference type="InterPro" id="IPR018982">
    <property type="entry name" value="RQC_domain"/>
</dbReference>
<dbReference type="GO" id="GO:0003676">
    <property type="term" value="F:nucleic acid binding"/>
    <property type="evidence" value="ECO:0007669"/>
    <property type="project" value="InterPro"/>
</dbReference>
<dbReference type="PANTHER" id="PTHR13710:SF120">
    <property type="entry name" value="BIFUNCTIONAL 3'-5' EXONUCLEASE_ATP-DEPENDENT HELICASE WRN"/>
    <property type="match status" value="1"/>
</dbReference>
<name>A0A1V0SBK0_9VIRU</name>
<dbReference type="SUPFAM" id="SSF46785">
    <property type="entry name" value="Winged helix' DNA-binding domain"/>
    <property type="match status" value="1"/>
</dbReference>
<evidence type="ECO:0000259" key="6">
    <source>
        <dbReference type="PROSITE" id="PS51194"/>
    </source>
</evidence>
<dbReference type="GO" id="GO:0016787">
    <property type="term" value="F:hydrolase activity"/>
    <property type="evidence" value="ECO:0007669"/>
    <property type="project" value="UniProtKB-KW"/>
</dbReference>
<dbReference type="InterPro" id="IPR036388">
    <property type="entry name" value="WH-like_DNA-bd_sf"/>
</dbReference>
<gene>
    <name evidence="7" type="ORF">Catovirus_2_32</name>
</gene>
<dbReference type="PANTHER" id="PTHR13710">
    <property type="entry name" value="DNA HELICASE RECQ FAMILY MEMBER"/>
    <property type="match status" value="1"/>
</dbReference>
<organism evidence="7">
    <name type="scientific">Catovirus CTV1</name>
    <dbReference type="NCBI Taxonomy" id="1977631"/>
    <lineage>
        <taxon>Viruses</taxon>
        <taxon>Varidnaviria</taxon>
        <taxon>Bamfordvirae</taxon>
        <taxon>Nucleocytoviricota</taxon>
        <taxon>Megaviricetes</taxon>
        <taxon>Imitervirales</taxon>
        <taxon>Mimiviridae</taxon>
        <taxon>Klosneuvirinae</taxon>
        <taxon>Catovirus</taxon>
    </lineage>
</organism>
<dbReference type="CDD" id="cd17920">
    <property type="entry name" value="DEXHc_RecQ"/>
    <property type="match status" value="1"/>
</dbReference>
<dbReference type="GO" id="GO:0043138">
    <property type="term" value="F:3'-5' DNA helicase activity"/>
    <property type="evidence" value="ECO:0007669"/>
    <property type="project" value="InterPro"/>
</dbReference>
<dbReference type="GO" id="GO:0005524">
    <property type="term" value="F:ATP binding"/>
    <property type="evidence" value="ECO:0007669"/>
    <property type="project" value="UniProtKB-KW"/>
</dbReference>
<dbReference type="NCBIfam" id="TIGR00614">
    <property type="entry name" value="recQ_fam"/>
    <property type="match status" value="1"/>
</dbReference>
<proteinExistence type="predicted"/>
<dbReference type="Gene3D" id="1.10.10.10">
    <property type="entry name" value="Winged helix-like DNA-binding domain superfamily/Winged helix DNA-binding domain"/>
    <property type="match status" value="1"/>
</dbReference>
<dbReference type="InterPro" id="IPR011545">
    <property type="entry name" value="DEAD/DEAH_box_helicase_dom"/>
</dbReference>
<dbReference type="SMART" id="SM00487">
    <property type="entry name" value="DEXDc"/>
    <property type="match status" value="1"/>
</dbReference>
<dbReference type="Pfam" id="PF16124">
    <property type="entry name" value="RecQ_Zn_bind"/>
    <property type="match status" value="1"/>
</dbReference>
<keyword evidence="1" id="KW-0547">Nucleotide-binding</keyword>
<reference evidence="7" key="1">
    <citation type="journal article" date="2017" name="Science">
        <title>Giant viruses with an expanded complement of translation system components.</title>
        <authorList>
            <person name="Schulz F."/>
            <person name="Yutin N."/>
            <person name="Ivanova N.N."/>
            <person name="Ortega D.R."/>
            <person name="Lee T.K."/>
            <person name="Vierheilig J."/>
            <person name="Daims H."/>
            <person name="Horn M."/>
            <person name="Wagner M."/>
            <person name="Jensen G.J."/>
            <person name="Kyrpides N.C."/>
            <person name="Koonin E.V."/>
            <person name="Woyke T."/>
        </authorList>
    </citation>
    <scope>NUCLEOTIDE SEQUENCE</scope>
    <source>
        <strain evidence="7">CTV1</strain>
    </source>
</reference>
<dbReference type="SMART" id="SM00956">
    <property type="entry name" value="RQC"/>
    <property type="match status" value="1"/>
</dbReference>
<dbReference type="SUPFAM" id="SSF52540">
    <property type="entry name" value="P-loop containing nucleoside triphosphate hydrolases"/>
    <property type="match status" value="1"/>
</dbReference>
<dbReference type="CDD" id="cd18794">
    <property type="entry name" value="SF2_C_RecQ"/>
    <property type="match status" value="1"/>
</dbReference>
<dbReference type="InterPro" id="IPR001650">
    <property type="entry name" value="Helicase_C-like"/>
</dbReference>
<dbReference type="EMBL" id="KY684084">
    <property type="protein sequence ID" value="ARF09083.1"/>
    <property type="molecule type" value="Genomic_DNA"/>
</dbReference>
<dbReference type="Pfam" id="PF00271">
    <property type="entry name" value="Helicase_C"/>
    <property type="match status" value="1"/>
</dbReference>
<evidence type="ECO:0000313" key="7">
    <source>
        <dbReference type="EMBL" id="ARF09083.1"/>
    </source>
</evidence>
<dbReference type="InterPro" id="IPR032284">
    <property type="entry name" value="RecQ_Zn-bd"/>
</dbReference>
<dbReference type="InterPro" id="IPR036390">
    <property type="entry name" value="WH_DNA-bd_sf"/>
</dbReference>
<dbReference type="SMART" id="SM00490">
    <property type="entry name" value="HELICc"/>
    <property type="match status" value="1"/>
</dbReference>
<evidence type="ECO:0000256" key="1">
    <source>
        <dbReference type="ARBA" id="ARBA00022741"/>
    </source>
</evidence>
<dbReference type="Pfam" id="PF00270">
    <property type="entry name" value="DEAD"/>
    <property type="match status" value="1"/>
</dbReference>
<keyword evidence="4" id="KW-0067">ATP-binding</keyword>
<sequence length="655" mass="74840">MDKKLLEYNKILKEYFGYDSLKQEQYEIIDKVINKKKDVMALLSTGFGKSLCFQLPFLITGKCVIVISPLISLMKDQQSQMEKIGIPVCVLNNTNKNKTGDKLEILNGVSKIIYITPEYLEYCDDFIVDLADNDMLCLMVIDEAHCISTYGSDFRKSYTRLNVLKEWAPEIPVLALTATASKKVRSDILKVLKIPKAHIVIGSFDRPNLYIEVKQKTKNIGKDIEGLLEKYKDEYVIIYCKTRDDTDKITEIVNDLGIESLAYHAGLNTSSRDDVQNQFIEGTVKCIVATVAFGMGINIRSIRCVIHYGCPKNIESYYQEIGRAGRDGQPAECHMFYSAKDFIQNRHFLNQIKNETYKAYQAEQIQNINKYVYTNECRRLLLLKSFDEELKTNECGNCDNCLKKNKAEKFDFTIAAHQLLTLAVKFDGKCGGTFLINILRGSNAKNISELTKKNKLYGIGKNQSVDWWKAVIRILINNDYIRETCFGKYGTTLKCSDKGKKWLSLVGTDSKKVNDKNKILLSISDDFRKFVKSSDIIEDKKSNSSDNTKLTEDKKKESIENKKKGKVIIEKSKPSNAGKKWSNEEEKKLLEDIKNKTINEIAEKCDRTVGAIRSRLAYVAWKLYKNNLPMSEISRITKLTDDKILKIVDLYKGSK</sequence>
<dbReference type="InterPro" id="IPR004589">
    <property type="entry name" value="DNA_helicase_ATP-dep_RecQ"/>
</dbReference>
<dbReference type="PROSITE" id="PS51194">
    <property type="entry name" value="HELICASE_CTER"/>
    <property type="match status" value="1"/>
</dbReference>